<reference evidence="1 2" key="1">
    <citation type="submission" date="2014-07" db="EMBL/GenBank/DDBJ databases">
        <title>Genomic and transcriptomic analysis on Apis cerana provide comprehensive insights into honey bee biology.</title>
        <authorList>
            <person name="Diao Q."/>
            <person name="Sun L."/>
            <person name="Zheng H."/>
            <person name="Zheng H."/>
            <person name="Xu S."/>
            <person name="Wang S."/>
            <person name="Zeng Z."/>
            <person name="Hu F."/>
            <person name="Su S."/>
            <person name="Wu J."/>
        </authorList>
    </citation>
    <scope>NUCLEOTIDE SEQUENCE [LARGE SCALE GENOMIC DNA]</scope>
    <source>
        <tissue evidence="1">Pupae without intestine</tissue>
    </source>
</reference>
<dbReference type="AlphaFoldDB" id="A0A2A3EK50"/>
<name>A0A2A3EK50_APICC</name>
<protein>
    <submittedName>
        <fullName evidence="1">Uncharacterized protein</fullName>
    </submittedName>
</protein>
<gene>
    <name evidence="1" type="ORF">APICC_02103</name>
</gene>
<evidence type="ECO:0000313" key="1">
    <source>
        <dbReference type="EMBL" id="PBC32078.1"/>
    </source>
</evidence>
<accession>A0A2A3EK50</accession>
<proteinExistence type="predicted"/>
<dbReference type="OrthoDB" id="10408195at2759"/>
<dbReference type="EMBL" id="KZ288222">
    <property type="protein sequence ID" value="PBC32078.1"/>
    <property type="molecule type" value="Genomic_DNA"/>
</dbReference>
<dbReference type="Proteomes" id="UP000242457">
    <property type="component" value="Unassembled WGS sequence"/>
</dbReference>
<sequence length="90" mass="10682">MNTWWYSDVNFYQNPNFIVINTVTITEILQFFDTLKQKFRYLWVPPTDSYGPVGGSQCNDDTHRTLQDVKGIRERYDDFAVYDDDDIVQS</sequence>
<evidence type="ECO:0000313" key="2">
    <source>
        <dbReference type="Proteomes" id="UP000242457"/>
    </source>
</evidence>
<keyword evidence="2" id="KW-1185">Reference proteome</keyword>
<organism evidence="1 2">
    <name type="scientific">Apis cerana cerana</name>
    <name type="common">Oriental honeybee</name>
    <dbReference type="NCBI Taxonomy" id="94128"/>
    <lineage>
        <taxon>Eukaryota</taxon>
        <taxon>Metazoa</taxon>
        <taxon>Ecdysozoa</taxon>
        <taxon>Arthropoda</taxon>
        <taxon>Hexapoda</taxon>
        <taxon>Insecta</taxon>
        <taxon>Pterygota</taxon>
        <taxon>Neoptera</taxon>
        <taxon>Endopterygota</taxon>
        <taxon>Hymenoptera</taxon>
        <taxon>Apocrita</taxon>
        <taxon>Aculeata</taxon>
        <taxon>Apoidea</taxon>
        <taxon>Anthophila</taxon>
        <taxon>Apidae</taxon>
        <taxon>Apis</taxon>
    </lineage>
</organism>